<keyword evidence="9" id="KW-1185">Reference proteome</keyword>
<dbReference type="PROSITE" id="PS50026">
    <property type="entry name" value="EGF_3"/>
    <property type="match status" value="2"/>
</dbReference>
<dbReference type="PROSITE" id="PS01186">
    <property type="entry name" value="EGF_2"/>
    <property type="match status" value="1"/>
</dbReference>
<dbReference type="InterPro" id="IPR024731">
    <property type="entry name" value="NELL2-like_EGF"/>
</dbReference>
<dbReference type="InterPro" id="IPR001881">
    <property type="entry name" value="EGF-like_Ca-bd_dom"/>
</dbReference>
<dbReference type="PANTHER" id="PTHR24050:SF28">
    <property type="entry name" value="UROMODULIN-LIKE"/>
    <property type="match status" value="1"/>
</dbReference>
<gene>
    <name evidence="8" type="primary">Fbn2</name>
    <name evidence="8" type="ORF">AWC38_SpisGene16922</name>
</gene>
<accession>A0A2B4RR37</accession>
<dbReference type="PROSITE" id="PS50948">
    <property type="entry name" value="PAN"/>
    <property type="match status" value="1"/>
</dbReference>
<dbReference type="FunFam" id="2.10.25.10:FF:000038">
    <property type="entry name" value="Fibrillin 2"/>
    <property type="match status" value="2"/>
</dbReference>
<dbReference type="Gene3D" id="3.50.4.10">
    <property type="entry name" value="Hepatocyte Growth Factor"/>
    <property type="match status" value="1"/>
</dbReference>
<evidence type="ECO:0000259" key="7">
    <source>
        <dbReference type="PROSITE" id="PS50948"/>
    </source>
</evidence>
<evidence type="ECO:0000313" key="8">
    <source>
        <dbReference type="EMBL" id="PFX18702.1"/>
    </source>
</evidence>
<dbReference type="Pfam" id="PF12947">
    <property type="entry name" value="EGF_3"/>
    <property type="match status" value="1"/>
</dbReference>
<dbReference type="EMBL" id="LSMT01000397">
    <property type="protein sequence ID" value="PFX18702.1"/>
    <property type="molecule type" value="Genomic_DNA"/>
</dbReference>
<keyword evidence="3" id="KW-0677">Repeat</keyword>
<dbReference type="SUPFAM" id="SSF57196">
    <property type="entry name" value="EGF/Laminin"/>
    <property type="match status" value="2"/>
</dbReference>
<dbReference type="InterPro" id="IPR052235">
    <property type="entry name" value="Nephronectin_domain"/>
</dbReference>
<comment type="caution">
    <text evidence="5">Lacks conserved residue(s) required for the propagation of feature annotation.</text>
</comment>
<reference evidence="9" key="1">
    <citation type="journal article" date="2017" name="bioRxiv">
        <title>Comparative analysis of the genomes of Stylophora pistillata and Acropora digitifera provides evidence for extensive differences between species of corals.</title>
        <authorList>
            <person name="Voolstra C.R."/>
            <person name="Li Y."/>
            <person name="Liew Y.J."/>
            <person name="Baumgarten S."/>
            <person name="Zoccola D."/>
            <person name="Flot J.-F."/>
            <person name="Tambutte S."/>
            <person name="Allemand D."/>
            <person name="Aranda M."/>
        </authorList>
    </citation>
    <scope>NUCLEOTIDE SEQUENCE [LARGE SCALE GENOMIC DNA]</scope>
</reference>
<proteinExistence type="predicted"/>
<evidence type="ECO:0000256" key="3">
    <source>
        <dbReference type="ARBA" id="ARBA00022737"/>
    </source>
</evidence>
<dbReference type="PROSITE" id="PS01187">
    <property type="entry name" value="EGF_CA"/>
    <property type="match status" value="1"/>
</dbReference>
<evidence type="ECO:0000256" key="4">
    <source>
        <dbReference type="ARBA" id="ARBA00023157"/>
    </source>
</evidence>
<dbReference type="InterPro" id="IPR049883">
    <property type="entry name" value="NOTCH1_EGF-like"/>
</dbReference>
<dbReference type="Pfam" id="PF07645">
    <property type="entry name" value="EGF_CA"/>
    <property type="match status" value="1"/>
</dbReference>
<protein>
    <submittedName>
        <fullName evidence="8">Fibrillin-2</fullName>
    </submittedName>
</protein>
<evidence type="ECO:0000256" key="1">
    <source>
        <dbReference type="ARBA" id="ARBA00022536"/>
    </source>
</evidence>
<dbReference type="SMART" id="SM00179">
    <property type="entry name" value="EGF_CA"/>
    <property type="match status" value="2"/>
</dbReference>
<dbReference type="InterPro" id="IPR003609">
    <property type="entry name" value="Pan_app"/>
</dbReference>
<comment type="caution">
    <text evidence="8">The sequence shown here is derived from an EMBL/GenBank/DDBJ whole genome shotgun (WGS) entry which is preliminary data.</text>
</comment>
<dbReference type="PANTHER" id="PTHR24050">
    <property type="entry name" value="PA14 DOMAIN-CONTAINING PROTEIN"/>
    <property type="match status" value="1"/>
</dbReference>
<dbReference type="PROSITE" id="PS00010">
    <property type="entry name" value="ASX_HYDROXYL"/>
    <property type="match status" value="2"/>
</dbReference>
<dbReference type="InterPro" id="IPR000152">
    <property type="entry name" value="EGF-type_Asp/Asn_hydroxyl_site"/>
</dbReference>
<dbReference type="CDD" id="cd00054">
    <property type="entry name" value="EGF_CA"/>
    <property type="match status" value="2"/>
</dbReference>
<evidence type="ECO:0000256" key="5">
    <source>
        <dbReference type="PROSITE-ProRule" id="PRU00076"/>
    </source>
</evidence>
<keyword evidence="4" id="KW-1015">Disulfide bond</keyword>
<sequence>MEPVSPNKQCRVEINIQGMRLEKFVFKKMSASAPHICDIRCGQEITCQSYNYYRKKEICELNNRTKEARTVNFRSAPGWFYIRRLNGRAPLGSILELPALSCQEIKASEGKDAISNKYWMNPTGNGKTQLMYCNMSLGTGEIDECKNDILLCDANAICSNTYGSYKCTCKEGYNGTGHECIDVDECVNDRFICGVNATCVNTNGSYGCTCKEEGSVGDGSVCSVDMVPSALLSKNRLVEVPHQGSCNVLCYMEPNCVSINVGLSQRGNYICELNNASDESPSSSDLQSKQVYTHLSIEVVRTETGNCRENMYRKSWNVEEYIGQYAQVRLVDESSGRWAHINFDDLKGDIICPHDLDEKK</sequence>
<dbReference type="SUPFAM" id="SSF57414">
    <property type="entry name" value="Hairpin loop containing domain-like"/>
    <property type="match status" value="1"/>
</dbReference>
<dbReference type="Proteomes" id="UP000225706">
    <property type="component" value="Unassembled WGS sequence"/>
</dbReference>
<organism evidence="8 9">
    <name type="scientific">Stylophora pistillata</name>
    <name type="common">Smooth cauliflower coral</name>
    <dbReference type="NCBI Taxonomy" id="50429"/>
    <lineage>
        <taxon>Eukaryota</taxon>
        <taxon>Metazoa</taxon>
        <taxon>Cnidaria</taxon>
        <taxon>Anthozoa</taxon>
        <taxon>Hexacorallia</taxon>
        <taxon>Scleractinia</taxon>
        <taxon>Astrocoeniina</taxon>
        <taxon>Pocilloporidae</taxon>
        <taxon>Stylophora</taxon>
    </lineage>
</organism>
<dbReference type="AlphaFoldDB" id="A0A2B4RR37"/>
<dbReference type="STRING" id="50429.A0A2B4RR37"/>
<dbReference type="InterPro" id="IPR018097">
    <property type="entry name" value="EGF_Ca-bd_CS"/>
</dbReference>
<name>A0A2B4RR37_STYPI</name>
<dbReference type="GO" id="GO:0005509">
    <property type="term" value="F:calcium ion binding"/>
    <property type="evidence" value="ECO:0007669"/>
    <property type="project" value="InterPro"/>
</dbReference>
<keyword evidence="2" id="KW-0732">Signal</keyword>
<evidence type="ECO:0000259" key="6">
    <source>
        <dbReference type="PROSITE" id="PS50026"/>
    </source>
</evidence>
<evidence type="ECO:0000313" key="9">
    <source>
        <dbReference type="Proteomes" id="UP000225706"/>
    </source>
</evidence>
<dbReference type="Gene3D" id="2.10.25.10">
    <property type="entry name" value="Laminin"/>
    <property type="match status" value="2"/>
</dbReference>
<dbReference type="InterPro" id="IPR000742">
    <property type="entry name" value="EGF"/>
</dbReference>
<feature type="domain" description="EGF-like" evidence="6">
    <location>
        <begin position="182"/>
        <end position="223"/>
    </location>
</feature>
<keyword evidence="1 5" id="KW-0245">EGF-like domain</keyword>
<dbReference type="OrthoDB" id="10045365at2759"/>
<feature type="domain" description="EGF-like" evidence="6">
    <location>
        <begin position="141"/>
        <end position="181"/>
    </location>
</feature>
<dbReference type="Pfam" id="PF00024">
    <property type="entry name" value="PAN_1"/>
    <property type="match status" value="1"/>
</dbReference>
<feature type="domain" description="Apple" evidence="7">
    <location>
        <begin position="10"/>
        <end position="86"/>
    </location>
</feature>
<dbReference type="SMART" id="SM00181">
    <property type="entry name" value="EGF"/>
    <property type="match status" value="2"/>
</dbReference>
<evidence type="ECO:0000256" key="2">
    <source>
        <dbReference type="ARBA" id="ARBA00022729"/>
    </source>
</evidence>